<accession>A0A8H9IPV8</accession>
<dbReference type="PANTHER" id="PTHR46018:SF2">
    <property type="entry name" value="ZINC PHOSPHODIESTERASE ELAC PROTEIN 1"/>
    <property type="match status" value="1"/>
</dbReference>
<dbReference type="EMBL" id="BMZN01000007">
    <property type="protein sequence ID" value="GHC59518.1"/>
    <property type="molecule type" value="Genomic_DNA"/>
</dbReference>
<evidence type="ECO:0000256" key="4">
    <source>
        <dbReference type="ARBA" id="ARBA00022722"/>
    </source>
</evidence>
<comment type="caution">
    <text evidence="11">The sequence shown here is derived from an EMBL/GenBank/DDBJ whole genome shotgun (WGS) entry which is preliminary data.</text>
</comment>
<dbReference type="GO" id="GO:0046872">
    <property type="term" value="F:metal ion binding"/>
    <property type="evidence" value="ECO:0007669"/>
    <property type="project" value="UniProtKB-KW"/>
</dbReference>
<evidence type="ECO:0000256" key="8">
    <source>
        <dbReference type="ARBA" id="ARBA00022833"/>
    </source>
</evidence>
<keyword evidence="6 9" id="KW-0255">Endonuclease</keyword>
<feature type="domain" description="Metallo-beta-lactamase" evidence="10">
    <location>
        <begin position="37"/>
        <end position="261"/>
    </location>
</feature>
<dbReference type="EC" id="3.1.26.11" evidence="9"/>
<dbReference type="SUPFAM" id="SSF56281">
    <property type="entry name" value="Metallo-hydrolase/oxidoreductase"/>
    <property type="match status" value="1"/>
</dbReference>
<dbReference type="Pfam" id="PF23023">
    <property type="entry name" value="Anti-Pycsar_Apyc1"/>
    <property type="match status" value="1"/>
</dbReference>
<organism evidence="11 12">
    <name type="scientific">Alcaligenes pakistanensis</name>
    <dbReference type="NCBI Taxonomy" id="1482717"/>
    <lineage>
        <taxon>Bacteria</taxon>
        <taxon>Pseudomonadati</taxon>
        <taxon>Pseudomonadota</taxon>
        <taxon>Betaproteobacteria</taxon>
        <taxon>Burkholderiales</taxon>
        <taxon>Alcaligenaceae</taxon>
        <taxon>Alcaligenes</taxon>
    </lineage>
</organism>
<comment type="cofactor">
    <cofactor evidence="1">
        <name>Zn(2+)</name>
        <dbReference type="ChEBI" id="CHEBI:29105"/>
    </cofactor>
</comment>
<keyword evidence="8" id="KW-0862">Zinc</keyword>
<dbReference type="GO" id="GO:0042781">
    <property type="term" value="F:3'-tRNA processing endoribonuclease activity"/>
    <property type="evidence" value="ECO:0007669"/>
    <property type="project" value="UniProtKB-UniRule"/>
</dbReference>
<evidence type="ECO:0000313" key="12">
    <source>
        <dbReference type="Proteomes" id="UP000608923"/>
    </source>
</evidence>
<keyword evidence="7 9" id="KW-0378">Hydrolase</keyword>
<reference evidence="12" key="1">
    <citation type="journal article" date="2019" name="Int. J. Syst. Evol. Microbiol.">
        <title>The Global Catalogue of Microorganisms (GCM) 10K type strain sequencing project: providing services to taxonomists for standard genome sequencing and annotation.</title>
        <authorList>
            <consortium name="The Broad Institute Genomics Platform"/>
            <consortium name="The Broad Institute Genome Sequencing Center for Infectious Disease"/>
            <person name="Wu L."/>
            <person name="Ma J."/>
        </authorList>
    </citation>
    <scope>NUCLEOTIDE SEQUENCE [LARGE SCALE GENOMIC DNA]</scope>
    <source>
        <strain evidence="12">KCTC 42083</strain>
    </source>
</reference>
<evidence type="ECO:0000256" key="7">
    <source>
        <dbReference type="ARBA" id="ARBA00022801"/>
    </source>
</evidence>
<evidence type="ECO:0000256" key="6">
    <source>
        <dbReference type="ARBA" id="ARBA00022759"/>
    </source>
</evidence>
<dbReference type="HAMAP" id="MF_01818">
    <property type="entry name" value="RNase_Z_BN"/>
    <property type="match status" value="1"/>
</dbReference>
<evidence type="ECO:0000256" key="3">
    <source>
        <dbReference type="ARBA" id="ARBA00022694"/>
    </source>
</evidence>
<evidence type="ECO:0000256" key="9">
    <source>
        <dbReference type="HAMAP-Rule" id="MF_01818"/>
    </source>
</evidence>
<evidence type="ECO:0000313" key="11">
    <source>
        <dbReference type="EMBL" id="GHC59518.1"/>
    </source>
</evidence>
<keyword evidence="12" id="KW-1185">Reference proteome</keyword>
<gene>
    <name evidence="9" type="primary">rnz</name>
    <name evidence="11" type="ORF">GCM10010096_36040</name>
</gene>
<keyword evidence="3 9" id="KW-0819">tRNA processing</keyword>
<evidence type="ECO:0000256" key="1">
    <source>
        <dbReference type="ARBA" id="ARBA00001947"/>
    </source>
</evidence>
<comment type="subunit">
    <text evidence="2 9">Homodimer.</text>
</comment>
<dbReference type="Gene3D" id="3.60.15.10">
    <property type="entry name" value="Ribonuclease Z/Hydroxyacylglutathione hydrolase-like"/>
    <property type="match status" value="1"/>
</dbReference>
<sequence length="316" mass="35217">MEIGTVLVSAVFICLKEFYVKITMLGTGAALPDPDRAQSSILVTLDNGKNYLFDCGEGSTRQMVKANINPADVPWVFLSHLHYDHVCGLPFFVLSSWVFNREGRLKVFGPKGTQDFVDHSFENGAFRVDIQARAAYPARQKNIEAVRPEVFEVEPGLMYEDEDVKIYIDVVDHIPTEITDCFGIRMEAEGKVVAFSGDTAPCESMIRLAQDADLLIHECTFPESFLKHRAESGVGTFAHTSPLQLGEIARRANVKSLVATHFGHYDSTSPVIKRAAANHLPVDLMGPERLDEVARDIRKSYKGDLRLATDLMRIDL</sequence>
<dbReference type="InterPro" id="IPR036866">
    <property type="entry name" value="RibonucZ/Hydroxyglut_hydro"/>
</dbReference>
<dbReference type="Proteomes" id="UP000608923">
    <property type="component" value="Unassembled WGS sequence"/>
</dbReference>
<comment type="catalytic activity">
    <reaction evidence="9">
        <text>Endonucleolytic cleavage of RNA, removing extra 3' nucleotides from tRNA precursor, generating 3' termini of tRNAs. A 3'-hydroxy group is left at the tRNA terminus and a 5'-phosphoryl group is left at the trailer molecule.</text>
        <dbReference type="EC" id="3.1.26.11"/>
    </reaction>
</comment>
<proteinExistence type="inferred from homology"/>
<protein>
    <recommendedName>
        <fullName evidence="9">Ribonuclease Z</fullName>
        <shortName evidence="9">RNase Z</shortName>
        <ecNumber evidence="9">3.1.26.11</ecNumber>
    </recommendedName>
    <alternativeName>
        <fullName evidence="9">tRNA 3 endonuclease</fullName>
    </alternativeName>
    <alternativeName>
        <fullName evidence="9">tRNase Z</fullName>
    </alternativeName>
</protein>
<evidence type="ECO:0000256" key="2">
    <source>
        <dbReference type="ARBA" id="ARBA00011738"/>
    </source>
</evidence>
<dbReference type="InterPro" id="IPR001279">
    <property type="entry name" value="Metallo-B-lactamas"/>
</dbReference>
<evidence type="ECO:0000256" key="5">
    <source>
        <dbReference type="ARBA" id="ARBA00022723"/>
    </source>
</evidence>
<comment type="similarity">
    <text evidence="9">Belongs to the RNase Z family.</text>
</comment>
<dbReference type="SMART" id="SM00849">
    <property type="entry name" value="Lactamase_B"/>
    <property type="match status" value="1"/>
</dbReference>
<comment type="function">
    <text evidence="9">Zinc phosphodiesterase, which displays some tRNA 3'-processing endonuclease activity. Probably involved in tRNA maturation, by removing a 3'-trailer from precursor tRNA.</text>
</comment>
<evidence type="ECO:0000259" key="10">
    <source>
        <dbReference type="SMART" id="SM00849"/>
    </source>
</evidence>
<dbReference type="PANTHER" id="PTHR46018">
    <property type="entry name" value="ZINC PHOSPHODIESTERASE ELAC PROTEIN 1"/>
    <property type="match status" value="1"/>
</dbReference>
<dbReference type="InterPro" id="IPR013471">
    <property type="entry name" value="RNase_Z/BN"/>
</dbReference>
<feature type="active site" description="Proton acceptor" evidence="9">
    <location>
        <position position="84"/>
    </location>
</feature>
<keyword evidence="4 9" id="KW-0540">Nuclease</keyword>
<keyword evidence="5" id="KW-0479">Metal-binding</keyword>
<name>A0A8H9IPV8_9BURK</name>
<comment type="caution">
    <text evidence="9">Lacks conserved residue(s) required for the propagation of feature annotation.</text>
</comment>
<dbReference type="AlphaFoldDB" id="A0A8H9IPV8"/>